<dbReference type="Pfam" id="PF07690">
    <property type="entry name" value="MFS_1"/>
    <property type="match status" value="2"/>
</dbReference>
<reference evidence="9" key="1">
    <citation type="submission" date="2020-01" db="EMBL/GenBank/DDBJ databases">
        <title>Phosphoaccumulans saitamaens gen. nov., sp. nov., a polyphosphate accumulating bacterium isolated from surface river water.</title>
        <authorList>
            <person name="Watanabe K."/>
            <person name="Suda W."/>
        </authorList>
    </citation>
    <scope>NUCLEOTIDE SEQUENCE [LARGE SCALE GENOMIC DNA]</scope>
    <source>
        <strain evidence="9">ICHIAU1</strain>
    </source>
</reference>
<dbReference type="Gene3D" id="1.20.1250.20">
    <property type="entry name" value="MFS general substrate transporter like domains"/>
    <property type="match status" value="1"/>
</dbReference>
<sequence length="403" mass="43104">MSQTTELQAGTPEFRRANWALILGGFACFTLLYGTQPILPQFTEAFGISPTMASLTVSAGTLTLAFLLIPLSLLSDKFGRAPLMKAALLGATIFAWASALAPDFEWLVISRAGVGACIAALPAAAMAYLGEEITPAARGRVMGMYIAGNALGGMFGRFLSALVTQYSSWHFGLAALALVGVICTLLFWRLLPAAHHFKSRSLAPGALWLDIRRIYADPGLPWLFCTAFLIMGAFVSIYNYLGFRLSESPYNLGPAAIGSVFLLYAVGSASSALAGNLADHFGRGKIMLGMIGTMGVGVLATLNGQLTVIIFGLALFTFGYFATHAIASGWVGFRAGERRGLVSALYLSSYYLGSSFLGSTSGPLWTHYHWPGMVIGLMVCVGLVFMIGLYLTFYLTQREQPAR</sequence>
<organism evidence="8 9">
    <name type="scientific">Fluviibacter phosphoraccumulans</name>
    <dbReference type="NCBI Taxonomy" id="1751046"/>
    <lineage>
        <taxon>Bacteria</taxon>
        <taxon>Pseudomonadati</taxon>
        <taxon>Pseudomonadota</taxon>
        <taxon>Betaproteobacteria</taxon>
        <taxon>Rhodocyclales</taxon>
        <taxon>Fluviibacteraceae</taxon>
        <taxon>Fluviibacter</taxon>
    </lineage>
</organism>
<dbReference type="AlphaFoldDB" id="A0A679I5F9"/>
<keyword evidence="5" id="KW-0812">Transmembrane</keyword>
<dbReference type="InterPro" id="IPR036259">
    <property type="entry name" value="MFS_trans_sf"/>
</dbReference>
<evidence type="ECO:0000313" key="9">
    <source>
        <dbReference type="Proteomes" id="UP000463961"/>
    </source>
</evidence>
<dbReference type="InterPro" id="IPR011701">
    <property type="entry name" value="MFS"/>
</dbReference>
<keyword evidence="6" id="KW-1133">Transmembrane helix</keyword>
<gene>
    <name evidence="8" type="ORF">ICHIAU1_22140</name>
</gene>
<evidence type="ECO:0000256" key="6">
    <source>
        <dbReference type="ARBA" id="ARBA00022989"/>
    </source>
</evidence>
<proteinExistence type="inferred from homology"/>
<dbReference type="PANTHER" id="PTHR43271:SF1">
    <property type="entry name" value="INNER MEMBRANE TRANSPORT PROTEIN YNFM"/>
    <property type="match status" value="1"/>
</dbReference>
<keyword evidence="9" id="KW-1185">Reference proteome</keyword>
<comment type="similarity">
    <text evidence="2">Belongs to the major facilitator superfamily.</text>
</comment>
<protein>
    <submittedName>
        <fullName evidence="8">MFS transporter</fullName>
    </submittedName>
</protein>
<name>A0A679I5F9_9RHOO</name>
<evidence type="ECO:0000256" key="3">
    <source>
        <dbReference type="ARBA" id="ARBA00022448"/>
    </source>
</evidence>
<dbReference type="RefSeq" id="WP_162049408.1">
    <property type="nucleotide sequence ID" value="NZ_AP019011.1"/>
</dbReference>
<dbReference type="GO" id="GO:0022857">
    <property type="term" value="F:transmembrane transporter activity"/>
    <property type="evidence" value="ECO:0007669"/>
    <property type="project" value="InterPro"/>
</dbReference>
<dbReference type="EMBL" id="AP022345">
    <property type="protein sequence ID" value="BBU69931.1"/>
    <property type="molecule type" value="Genomic_DNA"/>
</dbReference>
<dbReference type="Proteomes" id="UP000463961">
    <property type="component" value="Chromosome"/>
</dbReference>
<keyword evidence="3" id="KW-0813">Transport</keyword>
<dbReference type="GO" id="GO:0005886">
    <property type="term" value="C:plasma membrane"/>
    <property type="evidence" value="ECO:0007669"/>
    <property type="project" value="UniProtKB-SubCell"/>
</dbReference>
<evidence type="ECO:0000256" key="5">
    <source>
        <dbReference type="ARBA" id="ARBA00022692"/>
    </source>
</evidence>
<comment type="subcellular location">
    <subcellularLocation>
        <location evidence="1">Cell membrane</location>
        <topology evidence="1">Multi-pass membrane protein</topology>
    </subcellularLocation>
</comment>
<dbReference type="SUPFAM" id="SSF103473">
    <property type="entry name" value="MFS general substrate transporter"/>
    <property type="match status" value="1"/>
</dbReference>
<evidence type="ECO:0000256" key="1">
    <source>
        <dbReference type="ARBA" id="ARBA00004651"/>
    </source>
</evidence>
<dbReference type="PROSITE" id="PS50850">
    <property type="entry name" value="MFS"/>
    <property type="match status" value="1"/>
</dbReference>
<dbReference type="OrthoDB" id="63984at2"/>
<evidence type="ECO:0000313" key="8">
    <source>
        <dbReference type="EMBL" id="BBU69931.1"/>
    </source>
</evidence>
<dbReference type="CDD" id="cd17324">
    <property type="entry name" value="MFS_NepI_like"/>
    <property type="match status" value="1"/>
</dbReference>
<evidence type="ECO:0000256" key="2">
    <source>
        <dbReference type="ARBA" id="ARBA00008335"/>
    </source>
</evidence>
<evidence type="ECO:0000256" key="4">
    <source>
        <dbReference type="ARBA" id="ARBA00022475"/>
    </source>
</evidence>
<dbReference type="PANTHER" id="PTHR43271">
    <property type="entry name" value="BLL2771 PROTEIN"/>
    <property type="match status" value="1"/>
</dbReference>
<keyword evidence="4" id="KW-1003">Cell membrane</keyword>
<evidence type="ECO:0000256" key="7">
    <source>
        <dbReference type="ARBA" id="ARBA00023136"/>
    </source>
</evidence>
<dbReference type="InterPro" id="IPR020846">
    <property type="entry name" value="MFS_dom"/>
</dbReference>
<accession>A0A679I5F9</accession>
<keyword evidence="7" id="KW-0472">Membrane</keyword>